<dbReference type="Proteomes" id="UP000821865">
    <property type="component" value="Chromosome 10"/>
</dbReference>
<reference evidence="1" key="1">
    <citation type="submission" date="2020-05" db="EMBL/GenBank/DDBJ databases">
        <title>Large-scale comparative analyses of tick genomes elucidate their genetic diversity and vector capacities.</title>
        <authorList>
            <person name="Jia N."/>
            <person name="Wang J."/>
            <person name="Shi W."/>
            <person name="Du L."/>
            <person name="Sun Y."/>
            <person name="Zhan W."/>
            <person name="Jiang J."/>
            <person name="Wang Q."/>
            <person name="Zhang B."/>
            <person name="Ji P."/>
            <person name="Sakyi L.B."/>
            <person name="Cui X."/>
            <person name="Yuan T."/>
            <person name="Jiang B."/>
            <person name="Yang W."/>
            <person name="Lam T.T.-Y."/>
            <person name="Chang Q."/>
            <person name="Ding S."/>
            <person name="Wang X."/>
            <person name="Zhu J."/>
            <person name="Ruan X."/>
            <person name="Zhao L."/>
            <person name="Wei J."/>
            <person name="Que T."/>
            <person name="Du C."/>
            <person name="Cheng J."/>
            <person name="Dai P."/>
            <person name="Han X."/>
            <person name="Huang E."/>
            <person name="Gao Y."/>
            <person name="Liu J."/>
            <person name="Shao H."/>
            <person name="Ye R."/>
            <person name="Li L."/>
            <person name="Wei W."/>
            <person name="Wang X."/>
            <person name="Wang C."/>
            <person name="Yang T."/>
            <person name="Huo Q."/>
            <person name="Li W."/>
            <person name="Guo W."/>
            <person name="Chen H."/>
            <person name="Zhou L."/>
            <person name="Ni X."/>
            <person name="Tian J."/>
            <person name="Zhou Y."/>
            <person name="Sheng Y."/>
            <person name="Liu T."/>
            <person name="Pan Y."/>
            <person name="Xia L."/>
            <person name="Li J."/>
            <person name="Zhao F."/>
            <person name="Cao W."/>
        </authorList>
    </citation>
    <scope>NUCLEOTIDE SEQUENCE</scope>
    <source>
        <strain evidence="1">Dsil-2018</strain>
    </source>
</reference>
<protein>
    <submittedName>
        <fullName evidence="1">Uncharacterized protein</fullName>
    </submittedName>
</protein>
<evidence type="ECO:0000313" key="2">
    <source>
        <dbReference type="Proteomes" id="UP000821865"/>
    </source>
</evidence>
<comment type="caution">
    <text evidence="1">The sequence shown here is derived from an EMBL/GenBank/DDBJ whole genome shotgun (WGS) entry which is preliminary data.</text>
</comment>
<accession>A0ACB8DN73</accession>
<evidence type="ECO:0000313" key="1">
    <source>
        <dbReference type="EMBL" id="KAH7973826.1"/>
    </source>
</evidence>
<gene>
    <name evidence="1" type="ORF">HPB49_005337</name>
</gene>
<dbReference type="EMBL" id="CM023479">
    <property type="protein sequence ID" value="KAH7973826.1"/>
    <property type="molecule type" value="Genomic_DNA"/>
</dbReference>
<keyword evidence="2" id="KW-1185">Reference proteome</keyword>
<name>A0ACB8DN73_DERSI</name>
<sequence>MQVVPTLQRCLLQATDVQVTTPNKHMYPGDVLLMVDGVPVDTMDQYGVKSALAKGANELSVTMAPMSPLRLRRPSYTRLHETVMSDAHVPEPSAKANIDAAQVPPK</sequence>
<proteinExistence type="predicted"/>
<organism evidence="1 2">
    <name type="scientific">Dermacentor silvarum</name>
    <name type="common">Tick</name>
    <dbReference type="NCBI Taxonomy" id="543639"/>
    <lineage>
        <taxon>Eukaryota</taxon>
        <taxon>Metazoa</taxon>
        <taxon>Ecdysozoa</taxon>
        <taxon>Arthropoda</taxon>
        <taxon>Chelicerata</taxon>
        <taxon>Arachnida</taxon>
        <taxon>Acari</taxon>
        <taxon>Parasitiformes</taxon>
        <taxon>Ixodida</taxon>
        <taxon>Ixodoidea</taxon>
        <taxon>Ixodidae</taxon>
        <taxon>Rhipicephalinae</taxon>
        <taxon>Dermacentor</taxon>
    </lineage>
</organism>